<evidence type="ECO:0000313" key="6">
    <source>
        <dbReference type="Proteomes" id="UP001476583"/>
    </source>
</evidence>
<proteinExistence type="inferred from homology"/>
<comment type="similarity">
    <text evidence="1">Belongs to the phosphate/phosphite/phosphonate binding protein family.</text>
</comment>
<dbReference type="Proteomes" id="UP001476583">
    <property type="component" value="Chromosome"/>
</dbReference>
<accession>A0ABZ2RDI8</accession>
<keyword evidence="2 4" id="KW-0732">Signal</keyword>
<dbReference type="NCBIfam" id="TIGR03431">
    <property type="entry name" value="PhnD"/>
    <property type="match status" value="1"/>
</dbReference>
<dbReference type="Gene3D" id="3.40.190.10">
    <property type="entry name" value="Periplasmic binding protein-like II"/>
    <property type="match status" value="2"/>
</dbReference>
<keyword evidence="3" id="KW-0175">Coiled coil</keyword>
<dbReference type="Pfam" id="PF12974">
    <property type="entry name" value="Phosphonate-bd"/>
    <property type="match status" value="1"/>
</dbReference>
<dbReference type="PANTHER" id="PTHR35841:SF1">
    <property type="entry name" value="PHOSPHONATES-BINDING PERIPLASMIC PROTEIN"/>
    <property type="match status" value="1"/>
</dbReference>
<feature type="chain" id="PRO_5047275245" evidence="4">
    <location>
        <begin position="26"/>
        <end position="331"/>
    </location>
</feature>
<name>A0ABZ2RDI8_ECTME</name>
<dbReference type="PANTHER" id="PTHR35841">
    <property type="entry name" value="PHOSPHONATES-BINDING PERIPLASMIC PROTEIN"/>
    <property type="match status" value="1"/>
</dbReference>
<feature type="coiled-coil region" evidence="3">
    <location>
        <begin position="300"/>
        <end position="327"/>
    </location>
</feature>
<dbReference type="InterPro" id="IPR005770">
    <property type="entry name" value="PhnD"/>
</dbReference>
<organism evidence="5 6">
    <name type="scientific">Ectopseudomonas mendocina</name>
    <name type="common">Pseudomonas mendocina</name>
    <dbReference type="NCBI Taxonomy" id="300"/>
    <lineage>
        <taxon>Bacteria</taxon>
        <taxon>Pseudomonadati</taxon>
        <taxon>Pseudomonadota</taxon>
        <taxon>Gammaproteobacteria</taxon>
        <taxon>Pseudomonadales</taxon>
        <taxon>Pseudomonadaceae</taxon>
        <taxon>Ectopseudomonas</taxon>
    </lineage>
</organism>
<dbReference type="CDD" id="cd13575">
    <property type="entry name" value="PBP2_PnhD"/>
    <property type="match status" value="1"/>
</dbReference>
<evidence type="ECO:0000256" key="1">
    <source>
        <dbReference type="ARBA" id="ARBA00007162"/>
    </source>
</evidence>
<dbReference type="Gene3D" id="1.20.58.90">
    <property type="match status" value="1"/>
</dbReference>
<dbReference type="InterPro" id="IPR017797">
    <property type="entry name" value="Phosphnate-bd"/>
</dbReference>
<dbReference type="NCBIfam" id="TIGR01098">
    <property type="entry name" value="3A0109s03R"/>
    <property type="match status" value="1"/>
</dbReference>
<evidence type="ECO:0000313" key="5">
    <source>
        <dbReference type="EMBL" id="WXL24682.1"/>
    </source>
</evidence>
<sequence length="331" mass="36506">MFKKASRVLAVSTLLAGSFFGVAQAEQQINFGIISTESSQNLKSMWDPFLEDMSKKTGYKINAFFAPDYAGIIQGMRFDKVDVAWYGNKAAMEAVDRAGGEIFAQTVAANGAEGYYSLLVAHKDSPINSVEDMLKNAKSLTFANGDPNSTSGYLVPGYYVFAQNKADANTIFKRALIGSHEVNALSVANKQVDVGTFNSENMERLEVTAPDKAAQLKVIWTSPLIPADPLVWRKNLDEGTKAKLRDFFMTYGSTAQELKILETLQWGKFKTSDNDQLLPIRQLELFKQRTDVANNDKLKADDKAAQLKKLDDELAKLEKRMAELAANTSAG</sequence>
<dbReference type="SUPFAM" id="SSF53850">
    <property type="entry name" value="Periplasmic binding protein-like II"/>
    <property type="match status" value="1"/>
</dbReference>
<evidence type="ECO:0000256" key="2">
    <source>
        <dbReference type="ARBA" id="ARBA00022729"/>
    </source>
</evidence>
<evidence type="ECO:0000256" key="3">
    <source>
        <dbReference type="SAM" id="Coils"/>
    </source>
</evidence>
<feature type="signal peptide" evidence="4">
    <location>
        <begin position="1"/>
        <end position="25"/>
    </location>
</feature>
<reference evidence="5 6" key="1">
    <citation type="submission" date="2024-03" db="EMBL/GenBank/DDBJ databases">
        <title>Complete genome of BD2.</title>
        <authorList>
            <person name="Cao G."/>
        </authorList>
    </citation>
    <scope>NUCLEOTIDE SEQUENCE [LARGE SCALE GENOMIC DNA]</scope>
    <source>
        <strain evidence="5 6">BD2</strain>
    </source>
</reference>
<gene>
    <name evidence="5" type="primary">phnD</name>
    <name evidence="5" type="ORF">WG219_15350</name>
</gene>
<keyword evidence="6" id="KW-1185">Reference proteome</keyword>
<dbReference type="EMBL" id="CP148074">
    <property type="protein sequence ID" value="WXL24682.1"/>
    <property type="molecule type" value="Genomic_DNA"/>
</dbReference>
<protein>
    <submittedName>
        <fullName evidence="5">Phosphonate ABC transporter substrate-binding protein</fullName>
    </submittedName>
</protein>
<evidence type="ECO:0000256" key="4">
    <source>
        <dbReference type="SAM" id="SignalP"/>
    </source>
</evidence>